<name>A0AAE0UMC8_9TELE</name>
<dbReference type="Proteomes" id="UP001274896">
    <property type="component" value="Unassembled WGS sequence"/>
</dbReference>
<sequence>MNGYDDLLSQFSSMEVVHSSSSQALSVPTTLLPQRSISNIEQYIHDLDNNSFELDLQFSSEEKQLLLQKQTSRNPW</sequence>
<dbReference type="InterPro" id="IPR011993">
    <property type="entry name" value="PH-like_dom_sf"/>
</dbReference>
<dbReference type="Gene3D" id="2.30.29.30">
    <property type="entry name" value="Pleckstrin-homology domain (PH domain)/Phosphotyrosine-binding domain (PTB)"/>
    <property type="match status" value="1"/>
</dbReference>
<dbReference type="AlphaFoldDB" id="A0AAE0UMC8"/>
<evidence type="ECO:0000313" key="1">
    <source>
        <dbReference type="EMBL" id="KAK3511560.1"/>
    </source>
</evidence>
<organism evidence="1 2">
    <name type="scientific">Hemibagrus guttatus</name>
    <dbReference type="NCBI Taxonomy" id="175788"/>
    <lineage>
        <taxon>Eukaryota</taxon>
        <taxon>Metazoa</taxon>
        <taxon>Chordata</taxon>
        <taxon>Craniata</taxon>
        <taxon>Vertebrata</taxon>
        <taxon>Euteleostomi</taxon>
        <taxon>Actinopterygii</taxon>
        <taxon>Neopterygii</taxon>
        <taxon>Teleostei</taxon>
        <taxon>Ostariophysi</taxon>
        <taxon>Siluriformes</taxon>
        <taxon>Bagridae</taxon>
        <taxon>Hemibagrus</taxon>
    </lineage>
</organism>
<reference evidence="1" key="1">
    <citation type="submission" date="2023-06" db="EMBL/GenBank/DDBJ databases">
        <title>Male Hemibagrus guttatus genome.</title>
        <authorList>
            <person name="Bian C."/>
        </authorList>
    </citation>
    <scope>NUCLEOTIDE SEQUENCE</scope>
    <source>
        <strain evidence="1">Male_cb2023</strain>
        <tissue evidence="1">Muscle</tissue>
    </source>
</reference>
<dbReference type="EMBL" id="JAUCMX010000024">
    <property type="protein sequence ID" value="KAK3511560.1"/>
    <property type="molecule type" value="Genomic_DNA"/>
</dbReference>
<protein>
    <submittedName>
        <fullName evidence="1">Uncharacterized protein</fullName>
    </submittedName>
</protein>
<comment type="caution">
    <text evidence="1">The sequence shown here is derived from an EMBL/GenBank/DDBJ whole genome shotgun (WGS) entry which is preliminary data.</text>
</comment>
<keyword evidence="2" id="KW-1185">Reference proteome</keyword>
<gene>
    <name evidence="1" type="ORF">QTP70_010711</name>
</gene>
<accession>A0AAE0UMC8</accession>
<proteinExistence type="predicted"/>
<evidence type="ECO:0000313" key="2">
    <source>
        <dbReference type="Proteomes" id="UP001274896"/>
    </source>
</evidence>